<comment type="similarity">
    <text evidence="1">Belongs to the AB hydrolase superfamily. AB hydrolase 2 family.</text>
</comment>
<keyword evidence="2" id="KW-0378">Hydrolase</keyword>
<reference evidence="4" key="1">
    <citation type="submission" date="2022-12" db="EMBL/GenBank/DDBJ databases">
        <title>Complete genome sequence of an Australian strain of Rouxiella badensis DAR84756 and resolution of the R. badensis DSM100043 and R. chamberiensis DSM28324 genomes.</title>
        <authorList>
            <person name="Paul S."/>
            <person name="Anderson P.J."/>
            <person name="Maynard G."/>
            <person name="Dyall-Smith M."/>
            <person name="Kudinha T."/>
        </authorList>
    </citation>
    <scope>NUCLEOTIDE SEQUENCE</scope>
    <source>
        <strain evidence="4">DSM 28324</strain>
    </source>
</reference>
<organism evidence="4 5">
    <name type="scientific">Rouxiella chamberiensis</name>
    <dbReference type="NCBI Taxonomy" id="1513468"/>
    <lineage>
        <taxon>Bacteria</taxon>
        <taxon>Pseudomonadati</taxon>
        <taxon>Pseudomonadota</taxon>
        <taxon>Gammaproteobacteria</taxon>
        <taxon>Enterobacterales</taxon>
        <taxon>Yersiniaceae</taxon>
        <taxon>Rouxiella</taxon>
    </lineage>
</organism>
<dbReference type="EMBL" id="CP114058">
    <property type="protein sequence ID" value="WAT01417.1"/>
    <property type="molecule type" value="Genomic_DNA"/>
</dbReference>
<dbReference type="PANTHER" id="PTHR10655:SF17">
    <property type="entry name" value="LYSOPHOSPHOLIPASE-LIKE PROTEIN 1"/>
    <property type="match status" value="1"/>
</dbReference>
<dbReference type="NCBIfam" id="NF008525">
    <property type="entry name" value="PRK11460.1"/>
    <property type="match status" value="1"/>
</dbReference>
<keyword evidence="5" id="KW-1185">Reference proteome</keyword>
<sequence>MSPDQVIVQQPPQAAEKLILLFHGVGDNPVSMGEIGRYFTASFPNALIVSIGSPFACDLGQGRQWFSVQGVTEENRHRRIADAMPLFIKTVRDWQQKCAVTPENTVLIGFSQGAIMSLESTKVEQNLAGRIVSFSGRFARLPESPIASGTRIHFIHGTSDPVIAANNAVIAAERLTALGCANTLDLAQKVAHGINPQMIETAIERLQAE</sequence>
<evidence type="ECO:0000256" key="1">
    <source>
        <dbReference type="ARBA" id="ARBA00006499"/>
    </source>
</evidence>
<dbReference type="InterPro" id="IPR050565">
    <property type="entry name" value="LYPA1-2/EST-like"/>
</dbReference>
<evidence type="ECO:0000256" key="2">
    <source>
        <dbReference type="ARBA" id="ARBA00022801"/>
    </source>
</evidence>
<accession>A0ABY7HPU7</accession>
<dbReference type="Gene3D" id="3.40.50.1820">
    <property type="entry name" value="alpha/beta hydrolase"/>
    <property type="match status" value="1"/>
</dbReference>
<dbReference type="Pfam" id="PF02230">
    <property type="entry name" value="Abhydrolase_2"/>
    <property type="match status" value="1"/>
</dbReference>
<dbReference type="RefSeq" id="WP_045049244.1">
    <property type="nucleotide sequence ID" value="NZ_CP114058.1"/>
</dbReference>
<evidence type="ECO:0000313" key="5">
    <source>
        <dbReference type="Proteomes" id="UP001164712"/>
    </source>
</evidence>
<protein>
    <submittedName>
        <fullName evidence="4">Esterase</fullName>
    </submittedName>
</protein>
<evidence type="ECO:0000313" key="4">
    <source>
        <dbReference type="EMBL" id="WAT01417.1"/>
    </source>
</evidence>
<name>A0ABY7HPU7_9GAMM</name>
<dbReference type="SUPFAM" id="SSF53474">
    <property type="entry name" value="alpha/beta-Hydrolases"/>
    <property type="match status" value="1"/>
</dbReference>
<feature type="domain" description="Phospholipase/carboxylesterase/thioesterase" evidence="3">
    <location>
        <begin position="6"/>
        <end position="207"/>
    </location>
</feature>
<gene>
    <name evidence="4" type="primary">ypfH</name>
    <name evidence="4" type="ORF">O1V66_01000</name>
</gene>
<proteinExistence type="inferred from homology"/>
<dbReference type="Proteomes" id="UP001164712">
    <property type="component" value="Chromosome"/>
</dbReference>
<dbReference type="PANTHER" id="PTHR10655">
    <property type="entry name" value="LYSOPHOSPHOLIPASE-RELATED"/>
    <property type="match status" value="1"/>
</dbReference>
<evidence type="ECO:0000259" key="3">
    <source>
        <dbReference type="Pfam" id="PF02230"/>
    </source>
</evidence>
<dbReference type="InterPro" id="IPR003140">
    <property type="entry name" value="PLipase/COase/thioEstase"/>
</dbReference>
<dbReference type="InterPro" id="IPR029058">
    <property type="entry name" value="AB_hydrolase_fold"/>
</dbReference>